<accession>A0A1B4FET1</accession>
<gene>
    <name evidence="1" type="ORF">WS70_10625</name>
</gene>
<organism evidence="1 2">
    <name type="scientific">Burkholderia mayonis</name>
    <dbReference type="NCBI Taxonomy" id="1385591"/>
    <lineage>
        <taxon>Bacteria</taxon>
        <taxon>Pseudomonadati</taxon>
        <taxon>Pseudomonadota</taxon>
        <taxon>Betaproteobacteria</taxon>
        <taxon>Burkholderiales</taxon>
        <taxon>Burkholderiaceae</taxon>
        <taxon>Burkholderia</taxon>
        <taxon>pseudomallei group</taxon>
    </lineage>
</organism>
<proteinExistence type="predicted"/>
<protein>
    <submittedName>
        <fullName evidence="1">Uncharacterized protein</fullName>
    </submittedName>
</protein>
<name>A0A1B4FET1_9BURK</name>
<sequence>MTSSVPEIDIAQLFYDGIWGSEHQRRLNEIGTELNKVRLYANEMEVEDLFSQTIVYLTGSSYFAGVVPIVQIESALFVEKEFRNEYAYALSVRAYVEVAGRLHKGLRLWRQYKAGTTTLEDLRSGVGRLMAKYRSNEKSARGIFKGDGFNVMTLVKSLEDKIPEIAKVYDNLSSYVHGGFEEQMLTRKISWLSDMKRDPNPIMESYEVFAKKLREVAFDDFSELLRITKPLRERYDARHKREA</sequence>
<dbReference type="Proteomes" id="UP000062519">
    <property type="component" value="Chromosome 1"/>
</dbReference>
<dbReference type="EMBL" id="CP013386">
    <property type="protein sequence ID" value="AOJ02223.1"/>
    <property type="molecule type" value="Genomic_DNA"/>
</dbReference>
<evidence type="ECO:0000313" key="1">
    <source>
        <dbReference type="EMBL" id="AOJ02223.1"/>
    </source>
</evidence>
<reference evidence="1 2" key="1">
    <citation type="submission" date="2015-12" db="EMBL/GenBank/DDBJ databases">
        <title>Diversity of Burkholderia near neighbor genomes.</title>
        <authorList>
            <person name="Sahl J."/>
            <person name="Wagner D."/>
            <person name="Keim P."/>
        </authorList>
    </citation>
    <scope>NUCLEOTIDE SEQUENCE [LARGE SCALE GENOMIC DNA]</scope>
    <source>
        <strain evidence="1 2">BDU6</strain>
    </source>
</reference>
<keyword evidence="2" id="KW-1185">Reference proteome</keyword>
<dbReference type="RefSeq" id="WP_059597988.1">
    <property type="nucleotide sequence ID" value="NZ_CP013386.1"/>
</dbReference>
<dbReference type="AlphaFoldDB" id="A0A1B4FET1"/>
<dbReference type="KEGG" id="buu:WS70_10625"/>
<evidence type="ECO:0000313" key="2">
    <source>
        <dbReference type="Proteomes" id="UP000062519"/>
    </source>
</evidence>